<dbReference type="Pfam" id="PF03787">
    <property type="entry name" value="RAMPs"/>
    <property type="match status" value="1"/>
</dbReference>
<dbReference type="AlphaFoldDB" id="A0A5E6M808"/>
<evidence type="ECO:0000313" key="4">
    <source>
        <dbReference type="Proteomes" id="UP000334923"/>
    </source>
</evidence>
<proteinExistence type="predicted"/>
<dbReference type="InterPro" id="IPR007522">
    <property type="entry name" value="CRISPR-assoc_prot_TM1795"/>
</dbReference>
<evidence type="ECO:0000256" key="1">
    <source>
        <dbReference type="ARBA" id="ARBA00023118"/>
    </source>
</evidence>
<dbReference type="InterPro" id="IPR005537">
    <property type="entry name" value="RAMP_III_fam"/>
</dbReference>
<dbReference type="Proteomes" id="UP000334923">
    <property type="component" value="Unassembled WGS sequence"/>
</dbReference>
<name>A0A5E6M808_9BACT</name>
<protein>
    <recommendedName>
        <fullName evidence="2">CRISPR type III-associated protein domain-containing protein</fullName>
    </recommendedName>
</protein>
<feature type="domain" description="CRISPR type III-associated protein" evidence="2">
    <location>
        <begin position="7"/>
        <end position="154"/>
    </location>
</feature>
<accession>A0A5E6M808</accession>
<dbReference type="OrthoDB" id="190500at2"/>
<reference evidence="3 4" key="1">
    <citation type="submission" date="2019-09" db="EMBL/GenBank/DDBJ databases">
        <authorList>
            <person name="Cremers G."/>
        </authorList>
    </citation>
    <scope>NUCLEOTIDE SEQUENCE [LARGE SCALE GENOMIC DNA]</scope>
    <source>
        <strain evidence="3">4A</strain>
    </source>
</reference>
<dbReference type="NCBIfam" id="TIGR01894">
    <property type="entry name" value="cas_TM1795_cmr1"/>
    <property type="match status" value="1"/>
</dbReference>
<sequence>MSPEPYEFEFLTPCFCGGADPAKAELRASTIRGQLRWWFRALGGSREEEACLFGCIGDSARASCVAVRIVESPDGGDRDWAGWSVGSYIWYFIRSNPQRWQADGALPPGSKAKVEIFFRRSLDSDLEKRWKDAWRAFCRFGAIGYRMTRCAGAFRVSGFDGEREEYEKTANAILKPAGFHFRFFWEEKRDSWRGIVKLAEEKLRDPLRKSFSAMRPSPLGYSSLPSEFRAYYPPRQTSAVYFRPLKLAEKEYYLMLFEAPHKCVVGEEVRRTSSVGSVLEKVFPQP</sequence>
<organism evidence="3 4">
    <name type="scientific">Methylacidimicrobium tartarophylax</name>
    <dbReference type="NCBI Taxonomy" id="1041768"/>
    <lineage>
        <taxon>Bacteria</taxon>
        <taxon>Pseudomonadati</taxon>
        <taxon>Verrucomicrobiota</taxon>
        <taxon>Methylacidimicrobium</taxon>
    </lineage>
</organism>
<evidence type="ECO:0000259" key="2">
    <source>
        <dbReference type="Pfam" id="PF03787"/>
    </source>
</evidence>
<dbReference type="GO" id="GO:0051607">
    <property type="term" value="P:defense response to virus"/>
    <property type="evidence" value="ECO:0007669"/>
    <property type="project" value="UniProtKB-KW"/>
</dbReference>
<keyword evidence="4" id="KW-1185">Reference proteome</keyword>
<keyword evidence="1" id="KW-0051">Antiviral defense</keyword>
<gene>
    <name evidence="3" type="ORF">MAMT_00628</name>
</gene>
<dbReference type="RefSeq" id="WP_142659546.1">
    <property type="nucleotide sequence ID" value="NZ_CABFVA020000021.1"/>
</dbReference>
<evidence type="ECO:0000313" key="3">
    <source>
        <dbReference type="EMBL" id="VVM05376.1"/>
    </source>
</evidence>
<dbReference type="EMBL" id="CABFVA020000021">
    <property type="protein sequence ID" value="VVM05376.1"/>
    <property type="molecule type" value="Genomic_DNA"/>
</dbReference>